<dbReference type="AlphaFoldDB" id="A0A9D4ZJ01"/>
<accession>A0A9D4ZJ01</accession>
<dbReference type="OrthoDB" id="1982549at2759"/>
<reference evidence="1" key="1">
    <citation type="submission" date="2021-01" db="EMBL/GenBank/DDBJ databases">
        <title>Adiantum capillus-veneris genome.</title>
        <authorList>
            <person name="Fang Y."/>
            <person name="Liao Q."/>
        </authorList>
    </citation>
    <scope>NUCLEOTIDE SEQUENCE</scope>
    <source>
        <strain evidence="1">H3</strain>
        <tissue evidence="1">Leaf</tissue>
    </source>
</reference>
<dbReference type="EMBL" id="JABFUD020000009">
    <property type="protein sequence ID" value="KAI5075667.1"/>
    <property type="molecule type" value="Genomic_DNA"/>
</dbReference>
<evidence type="ECO:0000313" key="1">
    <source>
        <dbReference type="EMBL" id="KAI5075667.1"/>
    </source>
</evidence>
<name>A0A9D4ZJ01_ADICA</name>
<organism evidence="1 2">
    <name type="scientific">Adiantum capillus-veneris</name>
    <name type="common">Maidenhair fern</name>
    <dbReference type="NCBI Taxonomy" id="13818"/>
    <lineage>
        <taxon>Eukaryota</taxon>
        <taxon>Viridiplantae</taxon>
        <taxon>Streptophyta</taxon>
        <taxon>Embryophyta</taxon>
        <taxon>Tracheophyta</taxon>
        <taxon>Polypodiopsida</taxon>
        <taxon>Polypodiidae</taxon>
        <taxon>Polypodiales</taxon>
        <taxon>Pteridineae</taxon>
        <taxon>Pteridaceae</taxon>
        <taxon>Vittarioideae</taxon>
        <taxon>Adiantum</taxon>
    </lineage>
</organism>
<gene>
    <name evidence="1" type="ORF">GOP47_0009743</name>
</gene>
<sequence length="92" mass="10568">MVGGFCRADVVIPTYNREAREKVSPRMFPASRRFLMEEHQECTIVLNIPMRDGAERSLDFYTHSIFCFKNVDIGHLGFIVHVLEVTLVALLL</sequence>
<evidence type="ECO:0000313" key="2">
    <source>
        <dbReference type="Proteomes" id="UP000886520"/>
    </source>
</evidence>
<keyword evidence="2" id="KW-1185">Reference proteome</keyword>
<proteinExistence type="predicted"/>
<dbReference type="Proteomes" id="UP000886520">
    <property type="component" value="Chromosome 9"/>
</dbReference>
<comment type="caution">
    <text evidence="1">The sequence shown here is derived from an EMBL/GenBank/DDBJ whole genome shotgun (WGS) entry which is preliminary data.</text>
</comment>
<protein>
    <submittedName>
        <fullName evidence="1">Uncharacterized protein</fullName>
    </submittedName>
</protein>